<proteinExistence type="predicted"/>
<sequence length="482" mass="53452">MQIVIIGAGISGCAVYLELRKHIPETSSITIYEAYDTGKDTTAEQREQGETHSSTLLVGGGLAVAPNGLGVLQRLDEDLLRDVTREGYVTSHSNLKDKNGNVLMRIEPNGPSKSTNTNSASQMHSVACSRHSLWRCLRSRIPDEHIVNKRVLNVTANANSKSVIRFADGSDSIEADLVVGADGVRSIAKMALFPESKDPYPPNYEYVKSAFPIVHNDHNKFNPGHSADFTFRGLVGIGGFVSAADVKEYVEKGSMNFIFGGNGFFGYFFSDSCPSSLHRDSPFHVSEPGESLAWWSTYEIPECPDRKSLDLDEVISQLRERHTQWKDPVVQKILDSAHIQNMYPTWTSPQLPTWERDGVVLLGDAAHALPPTSGQGTSQALEDCEAFVLFLAHQIGKIDTQHESVDPEAMKQAINTAAKQYLALRQPRVREILEAAQKIQTSKRNMGVIQEYTMYTFMKIMGKSVSRTRSETDSQGERLQRC</sequence>
<evidence type="ECO:0000313" key="2">
    <source>
        <dbReference type="Proteomes" id="UP001148629"/>
    </source>
</evidence>
<dbReference type="Proteomes" id="UP001148629">
    <property type="component" value="Unassembled WGS sequence"/>
</dbReference>
<reference evidence="1" key="1">
    <citation type="submission" date="2022-08" db="EMBL/GenBank/DDBJ databases">
        <title>Genome Sequence of Fusarium decemcellulare.</title>
        <authorList>
            <person name="Buettner E."/>
        </authorList>
    </citation>
    <scope>NUCLEOTIDE SEQUENCE</scope>
    <source>
        <strain evidence="1">Babe19</strain>
    </source>
</reference>
<evidence type="ECO:0000313" key="1">
    <source>
        <dbReference type="EMBL" id="KAJ3548121.1"/>
    </source>
</evidence>
<accession>A0ACC1SX40</accession>
<name>A0ACC1SX40_9HYPO</name>
<protein>
    <submittedName>
        <fullName evidence="1">Uncharacterized protein</fullName>
    </submittedName>
</protein>
<keyword evidence="2" id="KW-1185">Reference proteome</keyword>
<organism evidence="1 2">
    <name type="scientific">Fusarium decemcellulare</name>
    <dbReference type="NCBI Taxonomy" id="57161"/>
    <lineage>
        <taxon>Eukaryota</taxon>
        <taxon>Fungi</taxon>
        <taxon>Dikarya</taxon>
        <taxon>Ascomycota</taxon>
        <taxon>Pezizomycotina</taxon>
        <taxon>Sordariomycetes</taxon>
        <taxon>Hypocreomycetidae</taxon>
        <taxon>Hypocreales</taxon>
        <taxon>Nectriaceae</taxon>
        <taxon>Fusarium</taxon>
        <taxon>Fusarium decemcellulare species complex</taxon>
    </lineage>
</organism>
<gene>
    <name evidence="1" type="ORF">NM208_g1153</name>
</gene>
<dbReference type="EMBL" id="JANRMS010000057">
    <property type="protein sequence ID" value="KAJ3548121.1"/>
    <property type="molecule type" value="Genomic_DNA"/>
</dbReference>
<comment type="caution">
    <text evidence="1">The sequence shown here is derived from an EMBL/GenBank/DDBJ whole genome shotgun (WGS) entry which is preliminary data.</text>
</comment>